<organism evidence="1 2">
    <name type="scientific">Aphis craccivora</name>
    <name type="common">Cowpea aphid</name>
    <dbReference type="NCBI Taxonomy" id="307492"/>
    <lineage>
        <taxon>Eukaryota</taxon>
        <taxon>Metazoa</taxon>
        <taxon>Ecdysozoa</taxon>
        <taxon>Arthropoda</taxon>
        <taxon>Hexapoda</taxon>
        <taxon>Insecta</taxon>
        <taxon>Pterygota</taxon>
        <taxon>Neoptera</taxon>
        <taxon>Paraneoptera</taxon>
        <taxon>Hemiptera</taxon>
        <taxon>Sternorrhyncha</taxon>
        <taxon>Aphidomorpha</taxon>
        <taxon>Aphidoidea</taxon>
        <taxon>Aphididae</taxon>
        <taxon>Aphidini</taxon>
        <taxon>Aphis</taxon>
        <taxon>Aphis</taxon>
    </lineage>
</organism>
<protein>
    <submittedName>
        <fullName evidence="1">Uncharacterized protein</fullName>
    </submittedName>
</protein>
<gene>
    <name evidence="1" type="ORF">FWK35_00028524</name>
</gene>
<evidence type="ECO:0000313" key="2">
    <source>
        <dbReference type="Proteomes" id="UP000478052"/>
    </source>
</evidence>
<comment type="caution">
    <text evidence="1">The sequence shown here is derived from an EMBL/GenBank/DDBJ whole genome shotgun (WGS) entry which is preliminary data.</text>
</comment>
<keyword evidence="2" id="KW-1185">Reference proteome</keyword>
<reference evidence="1 2" key="1">
    <citation type="submission" date="2019-08" db="EMBL/GenBank/DDBJ databases">
        <title>Whole genome of Aphis craccivora.</title>
        <authorList>
            <person name="Voronova N.V."/>
            <person name="Shulinski R.S."/>
            <person name="Bandarenka Y.V."/>
            <person name="Zhorov D.G."/>
            <person name="Warner D."/>
        </authorList>
    </citation>
    <scope>NUCLEOTIDE SEQUENCE [LARGE SCALE GENOMIC DNA]</scope>
    <source>
        <strain evidence="1">180601</strain>
        <tissue evidence="1">Whole Body</tissue>
    </source>
</reference>
<evidence type="ECO:0000313" key="1">
    <source>
        <dbReference type="EMBL" id="KAF0768166.1"/>
    </source>
</evidence>
<name>A0A6G0ZCN6_APHCR</name>
<dbReference type="EMBL" id="VUJU01000823">
    <property type="protein sequence ID" value="KAF0768166.1"/>
    <property type="molecule type" value="Genomic_DNA"/>
</dbReference>
<proteinExistence type="predicted"/>
<accession>A0A6G0ZCN6</accession>
<sequence length="155" mass="17914">MSPKHSKPILYGVMNVLIYNDGIASRNNASISNFGGGFGCKSEYPWCIIEFSKKSKKQKKSDGKTGIFTHNQFSTKSIFLYDCNSKIIHCKYLKISQNTFIDVDKKILDDQKHSKIQHMVPYDCNFFISVYTSNFYEICRKRENLQVMPNISRSI</sequence>
<dbReference type="Proteomes" id="UP000478052">
    <property type="component" value="Unassembled WGS sequence"/>
</dbReference>
<dbReference type="AlphaFoldDB" id="A0A6G0ZCN6"/>